<sequence>MNLTTTTWESDWIWSVPLIVFTVTFHVIALSLIYHGVVRAIGNGPYGGRLWLRFLIIMGTVAWVVTAHALQATAWAVAYRALGAVPGDKSAMLYSLSALTSYGHAEVYLAPQWQLMGALEALNGIILFGLTIAFLSAIIQKVWSGQI</sequence>
<dbReference type="Proteomes" id="UP001596150">
    <property type="component" value="Unassembled WGS sequence"/>
</dbReference>
<keyword evidence="3" id="KW-1185">Reference proteome</keyword>
<accession>A0ABW0Q100</accession>
<name>A0ABW0Q100_9HYPH</name>
<gene>
    <name evidence="2" type="ORF">ACFPP9_22310</name>
</gene>
<feature type="transmembrane region" description="Helical" evidence="1">
    <location>
        <begin position="12"/>
        <end position="38"/>
    </location>
</feature>
<organism evidence="2 3">
    <name type="scientific">Kaistia terrae</name>
    <dbReference type="NCBI Taxonomy" id="537017"/>
    <lineage>
        <taxon>Bacteria</taxon>
        <taxon>Pseudomonadati</taxon>
        <taxon>Pseudomonadota</taxon>
        <taxon>Alphaproteobacteria</taxon>
        <taxon>Hyphomicrobiales</taxon>
        <taxon>Kaistiaceae</taxon>
        <taxon>Kaistia</taxon>
    </lineage>
</organism>
<keyword evidence="1" id="KW-0812">Transmembrane</keyword>
<comment type="caution">
    <text evidence="2">The sequence shown here is derived from an EMBL/GenBank/DDBJ whole genome shotgun (WGS) entry which is preliminary data.</text>
</comment>
<evidence type="ECO:0000313" key="3">
    <source>
        <dbReference type="Proteomes" id="UP001596150"/>
    </source>
</evidence>
<evidence type="ECO:0008006" key="4">
    <source>
        <dbReference type="Google" id="ProtNLM"/>
    </source>
</evidence>
<reference evidence="3" key="1">
    <citation type="journal article" date="2019" name="Int. J. Syst. Evol. Microbiol.">
        <title>The Global Catalogue of Microorganisms (GCM) 10K type strain sequencing project: providing services to taxonomists for standard genome sequencing and annotation.</title>
        <authorList>
            <consortium name="The Broad Institute Genomics Platform"/>
            <consortium name="The Broad Institute Genome Sequencing Center for Infectious Disease"/>
            <person name="Wu L."/>
            <person name="Ma J."/>
        </authorList>
    </citation>
    <scope>NUCLEOTIDE SEQUENCE [LARGE SCALE GENOMIC DNA]</scope>
    <source>
        <strain evidence="3">KACC 12633</strain>
    </source>
</reference>
<dbReference type="EMBL" id="JBHSML010000014">
    <property type="protein sequence ID" value="MFC5518525.1"/>
    <property type="molecule type" value="Genomic_DNA"/>
</dbReference>
<proteinExistence type="predicted"/>
<feature type="transmembrane region" description="Helical" evidence="1">
    <location>
        <begin position="121"/>
        <end position="143"/>
    </location>
</feature>
<protein>
    <recommendedName>
        <fullName evidence="4">Ion channel</fullName>
    </recommendedName>
</protein>
<evidence type="ECO:0000256" key="1">
    <source>
        <dbReference type="SAM" id="Phobius"/>
    </source>
</evidence>
<dbReference type="RefSeq" id="WP_266344709.1">
    <property type="nucleotide sequence ID" value="NZ_JAPKNH010000005.1"/>
</dbReference>
<keyword evidence="1" id="KW-0472">Membrane</keyword>
<evidence type="ECO:0000313" key="2">
    <source>
        <dbReference type="EMBL" id="MFC5518525.1"/>
    </source>
</evidence>
<feature type="transmembrane region" description="Helical" evidence="1">
    <location>
        <begin position="50"/>
        <end position="71"/>
    </location>
</feature>
<keyword evidence="1" id="KW-1133">Transmembrane helix</keyword>